<dbReference type="GO" id="GO:0016829">
    <property type="term" value="F:lyase activity"/>
    <property type="evidence" value="ECO:0007669"/>
    <property type="project" value="UniProtKB-KW"/>
</dbReference>
<feature type="active site" evidence="3">
    <location>
        <position position="114"/>
    </location>
</feature>
<dbReference type="InterPro" id="IPR005486">
    <property type="entry name" value="Glucokinase_regulatory_CS"/>
</dbReference>
<accession>A0ABY4AXK5</accession>
<gene>
    <name evidence="3 5" type="primary">murQ</name>
    <name evidence="5" type="ORF">MTP13_08150</name>
</gene>
<comment type="catalytic activity">
    <reaction evidence="3">
        <text>N-acetyl-D-muramate 6-phosphate + H2O = N-acetyl-D-glucosamine 6-phosphate + (R)-lactate</text>
        <dbReference type="Rhea" id="RHEA:26410"/>
        <dbReference type="ChEBI" id="CHEBI:15377"/>
        <dbReference type="ChEBI" id="CHEBI:16004"/>
        <dbReference type="ChEBI" id="CHEBI:57513"/>
        <dbReference type="ChEBI" id="CHEBI:58722"/>
        <dbReference type="EC" id="4.2.1.126"/>
    </reaction>
</comment>
<dbReference type="HAMAP" id="MF_00068">
    <property type="entry name" value="MurQ"/>
    <property type="match status" value="1"/>
</dbReference>
<keyword evidence="2 3" id="KW-0119">Carbohydrate metabolism</keyword>
<evidence type="ECO:0000313" key="6">
    <source>
        <dbReference type="Proteomes" id="UP000831304"/>
    </source>
</evidence>
<comment type="function">
    <text evidence="3">Specifically catalyzes the cleavage of the D-lactyl ether substituent of MurNAc 6-phosphate, producing GlcNAc 6-phosphate and D-lactate.</text>
</comment>
<dbReference type="InterPro" id="IPR005488">
    <property type="entry name" value="Etherase_MurQ"/>
</dbReference>
<dbReference type="Proteomes" id="UP000831304">
    <property type="component" value="Chromosome"/>
</dbReference>
<dbReference type="PROSITE" id="PS01272">
    <property type="entry name" value="GCKR"/>
    <property type="match status" value="1"/>
</dbReference>
<dbReference type="SUPFAM" id="SSF53697">
    <property type="entry name" value="SIS domain"/>
    <property type="match status" value="1"/>
</dbReference>
<dbReference type="InterPro" id="IPR040190">
    <property type="entry name" value="MURQ/GCKR"/>
</dbReference>
<dbReference type="InterPro" id="IPR001347">
    <property type="entry name" value="SIS_dom"/>
</dbReference>
<evidence type="ECO:0000256" key="2">
    <source>
        <dbReference type="ARBA" id="ARBA00023277"/>
    </source>
</evidence>
<dbReference type="NCBIfam" id="NF009222">
    <property type="entry name" value="PRK12570.1"/>
    <property type="match status" value="1"/>
</dbReference>
<dbReference type="Gene3D" id="3.40.50.10490">
    <property type="entry name" value="Glucose-6-phosphate isomerase like protein, domain 1"/>
    <property type="match status" value="1"/>
</dbReference>
<keyword evidence="6" id="KW-1185">Reference proteome</keyword>
<evidence type="ECO:0000256" key="1">
    <source>
        <dbReference type="ARBA" id="ARBA00023239"/>
    </source>
</evidence>
<comment type="subunit">
    <text evidence="3">Homodimer.</text>
</comment>
<dbReference type="PANTHER" id="PTHR10088:SF4">
    <property type="entry name" value="GLUCOKINASE REGULATORY PROTEIN"/>
    <property type="match status" value="1"/>
</dbReference>
<protein>
    <recommendedName>
        <fullName evidence="3">N-acetylmuramic acid 6-phosphate etherase</fullName>
        <shortName evidence="3">MurNAc-6-P etherase</shortName>
        <ecNumber evidence="3">4.2.1.126</ecNumber>
    </recommendedName>
    <alternativeName>
        <fullName evidence="3">N-acetylmuramic acid 6-phosphate hydrolase</fullName>
    </alternativeName>
    <alternativeName>
        <fullName evidence="3">N-acetylmuramic acid 6-phosphate lyase</fullName>
    </alternativeName>
</protein>
<keyword evidence="1 3" id="KW-0456">Lyase</keyword>
<dbReference type="Pfam" id="PF22645">
    <property type="entry name" value="GKRP_SIS_N"/>
    <property type="match status" value="1"/>
</dbReference>
<evidence type="ECO:0000259" key="4">
    <source>
        <dbReference type="PROSITE" id="PS51464"/>
    </source>
</evidence>
<evidence type="ECO:0000256" key="3">
    <source>
        <dbReference type="HAMAP-Rule" id="MF_00068"/>
    </source>
</evidence>
<dbReference type="PANTHER" id="PTHR10088">
    <property type="entry name" value="GLUCOKINASE REGULATORY PROTEIN"/>
    <property type="match status" value="1"/>
</dbReference>
<dbReference type="NCBIfam" id="TIGR00274">
    <property type="entry name" value="N-acetylmuramic acid 6-phosphate etherase"/>
    <property type="match status" value="1"/>
</dbReference>
<reference evidence="5 6" key="1">
    <citation type="submission" date="2022-03" db="EMBL/GenBank/DDBJ databases">
        <title>Agromyces sp. isolated from the gut of P. brevitarsis seulensis larvae.</title>
        <authorList>
            <person name="Won M."/>
            <person name="Kwon S.-W."/>
        </authorList>
    </citation>
    <scope>NUCLEOTIDE SEQUENCE [LARGE SCALE GENOMIC DNA]</scope>
    <source>
        <strain evidence="5 6">KACC 16215</strain>
    </source>
</reference>
<feature type="domain" description="SIS" evidence="4">
    <location>
        <begin position="55"/>
        <end position="218"/>
    </location>
</feature>
<name>A0ABY4AXK5_9MICO</name>
<dbReference type="EC" id="4.2.1.126" evidence="3"/>
<comment type="similarity">
    <text evidence="3">Belongs to the GCKR-like family. MurNAc-6-P etherase subfamily.</text>
</comment>
<proteinExistence type="inferred from homology"/>
<comment type="pathway">
    <text evidence="3">Amino-sugar metabolism; N-acetylmuramate degradation.</text>
</comment>
<dbReference type="Gene3D" id="1.10.8.1080">
    <property type="match status" value="1"/>
</dbReference>
<comment type="miscellaneous">
    <text evidence="3">A lyase-type mechanism (elimination/hydration) is suggested for the cleavage of the lactyl ether bond of MurNAc 6-phosphate, with the formation of an alpha,beta-unsaturated aldehyde intermediate with (E)-stereochemistry, followed by the syn addition of water to give product.</text>
</comment>
<dbReference type="InterPro" id="IPR046348">
    <property type="entry name" value="SIS_dom_sf"/>
</dbReference>
<feature type="active site" description="Proton donor" evidence="3">
    <location>
        <position position="83"/>
    </location>
</feature>
<dbReference type="NCBIfam" id="NF003915">
    <property type="entry name" value="PRK05441.1"/>
    <property type="match status" value="1"/>
</dbReference>
<dbReference type="EMBL" id="CP094533">
    <property type="protein sequence ID" value="UOE27926.1"/>
    <property type="molecule type" value="Genomic_DNA"/>
</dbReference>
<evidence type="ECO:0000313" key="5">
    <source>
        <dbReference type="EMBL" id="UOE27926.1"/>
    </source>
</evidence>
<dbReference type="PROSITE" id="PS51464">
    <property type="entry name" value="SIS"/>
    <property type="match status" value="1"/>
</dbReference>
<organism evidence="5 6">
    <name type="scientific">Agromyces soli</name>
    <dbReference type="NCBI Taxonomy" id="659012"/>
    <lineage>
        <taxon>Bacteria</taxon>
        <taxon>Bacillati</taxon>
        <taxon>Actinomycetota</taxon>
        <taxon>Actinomycetes</taxon>
        <taxon>Micrococcales</taxon>
        <taxon>Microbacteriaceae</taxon>
        <taxon>Agromyces</taxon>
    </lineage>
</organism>
<sequence>MDELATLTTEQAEQRGDLDLLGTEELVLAMNAEDRRVPEAVAARAPEITRAIDGIVERMRRGGRLVYLGAGTAGRIGVLDASECPPTFGTDPALIVGLIAGGDTAIREAVENAEDDEDGAPAQLAALAVGPADVVVGISASGRTPYAVGGLRYAREHGALTIAIASNAPSAIGAIADIAIDVVVGPEFVAGSTRLKSGTAQKLVANMLTTISMIKLGKTYQGIMVDLQATNRKLHARSVRTIMALAEVDADTASEALSAVGGSVKQAILVLRTGLPAAAAPAALDAADGVLRAAIAANSAA</sequence>
<dbReference type="CDD" id="cd05007">
    <property type="entry name" value="SIS_Etherase"/>
    <property type="match status" value="1"/>
</dbReference>